<keyword evidence="5" id="KW-0677">Repeat</keyword>
<dbReference type="GO" id="GO:0016887">
    <property type="term" value="F:ATP hydrolysis activity"/>
    <property type="evidence" value="ECO:0007669"/>
    <property type="project" value="InterPro"/>
</dbReference>
<dbReference type="RefSeq" id="WP_013329156.1">
    <property type="nucleotide sequence ID" value="NC_014507.1"/>
</dbReference>
<dbReference type="HOGENOM" id="CLU_000604_86_7_2"/>
<proteinExistence type="inferred from homology"/>
<evidence type="ECO:0000256" key="8">
    <source>
        <dbReference type="ARBA" id="ARBA00022967"/>
    </source>
</evidence>
<dbReference type="Pfam" id="PF00005">
    <property type="entry name" value="ABC_tran"/>
    <property type="match status" value="2"/>
</dbReference>
<evidence type="ECO:0000256" key="4">
    <source>
        <dbReference type="ARBA" id="ARBA00022475"/>
    </source>
</evidence>
<dbReference type="InterPro" id="IPR003593">
    <property type="entry name" value="AAA+_ATPase"/>
</dbReference>
<dbReference type="InterPro" id="IPR017871">
    <property type="entry name" value="ABC_transporter-like_CS"/>
</dbReference>
<dbReference type="SMART" id="SM00382">
    <property type="entry name" value="AAA"/>
    <property type="match status" value="2"/>
</dbReference>
<dbReference type="InterPro" id="IPR003439">
    <property type="entry name" value="ABC_transporter-like_ATP-bd"/>
</dbReference>
<keyword evidence="6" id="KW-0547">Nucleotide-binding</keyword>
<dbReference type="Gene3D" id="3.40.50.300">
    <property type="entry name" value="P-loop containing nucleotide triphosphate hydrolases"/>
    <property type="match status" value="2"/>
</dbReference>
<keyword evidence="13" id="KW-1185">Reference proteome</keyword>
<evidence type="ECO:0000256" key="6">
    <source>
        <dbReference type="ARBA" id="ARBA00022741"/>
    </source>
</evidence>
<comment type="similarity">
    <text evidence="2">Belongs to the ABC transporter superfamily.</text>
</comment>
<dbReference type="PROSITE" id="PS50893">
    <property type="entry name" value="ABC_TRANSPORTER_2"/>
    <property type="match status" value="2"/>
</dbReference>
<evidence type="ECO:0000256" key="3">
    <source>
        <dbReference type="ARBA" id="ARBA00022448"/>
    </source>
</evidence>
<feature type="domain" description="ABC transporter" evidence="11">
    <location>
        <begin position="9"/>
        <end position="254"/>
    </location>
</feature>
<dbReference type="InterPro" id="IPR050095">
    <property type="entry name" value="ECF_ABC_transporter_ATP-bd"/>
</dbReference>
<evidence type="ECO:0000259" key="11">
    <source>
        <dbReference type="PROSITE" id="PS50893"/>
    </source>
</evidence>
<keyword evidence="3" id="KW-0813">Transport</keyword>
<reference evidence="12 13" key="1">
    <citation type="journal article" date="2010" name="Stand. Genomic Sci.">
        <title>Complete genome sequence of Methanoplanus petrolearius type strain (SEBR 4847).</title>
        <authorList>
            <person name="Brambilla E."/>
            <person name="Djao O.D."/>
            <person name="Daligault H."/>
            <person name="Lapidus A."/>
            <person name="Lucas S."/>
            <person name="Hammon N."/>
            <person name="Nolan M."/>
            <person name="Tice H."/>
            <person name="Cheng J.F."/>
            <person name="Han C."/>
            <person name="Tapia R."/>
            <person name="Goodwin L."/>
            <person name="Pitluck S."/>
            <person name="Liolios K."/>
            <person name="Ivanova N."/>
            <person name="Mavromatis K."/>
            <person name="Mikhailova N."/>
            <person name="Pati A."/>
            <person name="Chen A."/>
            <person name="Palaniappan K."/>
            <person name="Land M."/>
            <person name="Hauser L."/>
            <person name="Chang Y.J."/>
            <person name="Jeffries C.D."/>
            <person name="Rohde M."/>
            <person name="Spring S."/>
            <person name="Sikorski J."/>
            <person name="Goker M."/>
            <person name="Woyke T."/>
            <person name="Bristow J."/>
            <person name="Eisen J.A."/>
            <person name="Markowitz V."/>
            <person name="Hugenholtz P."/>
            <person name="Kyrpides N.C."/>
            <person name="Klenk H.P."/>
        </authorList>
    </citation>
    <scope>NUCLEOTIDE SEQUENCE [LARGE SCALE GENOMIC DNA]</scope>
    <source>
        <strain evidence="13">DSM 11571 / OCM 486 / SEBR 4847</strain>
    </source>
</reference>
<dbReference type="KEGG" id="mpi:Mpet_1217"/>
<dbReference type="eggNOG" id="arCOG00188">
    <property type="taxonomic scope" value="Archaea"/>
</dbReference>
<dbReference type="Proteomes" id="UP000006565">
    <property type="component" value="Chromosome"/>
</dbReference>
<evidence type="ECO:0000256" key="1">
    <source>
        <dbReference type="ARBA" id="ARBA00004202"/>
    </source>
</evidence>
<evidence type="ECO:0000256" key="9">
    <source>
        <dbReference type="ARBA" id="ARBA00023136"/>
    </source>
</evidence>
<keyword evidence="4" id="KW-1003">Cell membrane</keyword>
<dbReference type="PROSITE" id="PS00211">
    <property type="entry name" value="ABC_TRANSPORTER_1"/>
    <property type="match status" value="1"/>
</dbReference>
<protein>
    <submittedName>
        <fullName evidence="12">ABC transporter related protein</fullName>
    </submittedName>
</protein>
<keyword evidence="9" id="KW-0472">Membrane</keyword>
<dbReference type="InterPro" id="IPR027417">
    <property type="entry name" value="P-loop_NTPase"/>
</dbReference>
<organism evidence="12 13">
    <name type="scientific">Methanolacinia petrolearia (strain DSM 11571 / OCM 486 / SEBR 4847)</name>
    <name type="common">Methanoplanus petrolearius</name>
    <dbReference type="NCBI Taxonomy" id="679926"/>
    <lineage>
        <taxon>Archaea</taxon>
        <taxon>Methanobacteriati</taxon>
        <taxon>Methanobacteriota</taxon>
        <taxon>Stenosarchaea group</taxon>
        <taxon>Methanomicrobia</taxon>
        <taxon>Methanomicrobiales</taxon>
        <taxon>Methanomicrobiaceae</taxon>
        <taxon>Methanolacinia</taxon>
    </lineage>
</organism>
<evidence type="ECO:0000313" key="13">
    <source>
        <dbReference type="Proteomes" id="UP000006565"/>
    </source>
</evidence>
<comment type="function">
    <text evidence="10">Probably part of an ABC transporter complex. Responsible for energy coupling to the transport system.</text>
</comment>
<dbReference type="SUPFAM" id="SSF52540">
    <property type="entry name" value="P-loop containing nucleoside triphosphate hydrolases"/>
    <property type="match status" value="2"/>
</dbReference>
<dbReference type="GO" id="GO:0043190">
    <property type="term" value="C:ATP-binding cassette (ABC) transporter complex"/>
    <property type="evidence" value="ECO:0007669"/>
    <property type="project" value="TreeGrafter"/>
</dbReference>
<dbReference type="GeneID" id="9743683"/>
<evidence type="ECO:0000313" key="12">
    <source>
        <dbReference type="EMBL" id="ADN35978.1"/>
    </source>
</evidence>
<dbReference type="EMBL" id="CP002117">
    <property type="protein sequence ID" value="ADN35978.1"/>
    <property type="molecule type" value="Genomic_DNA"/>
</dbReference>
<name>E1RDM5_METP4</name>
<dbReference type="InterPro" id="IPR015856">
    <property type="entry name" value="ABC_transpr_CbiO/EcfA_su"/>
</dbReference>
<accession>E1RDM5</accession>
<dbReference type="GO" id="GO:0005524">
    <property type="term" value="F:ATP binding"/>
    <property type="evidence" value="ECO:0007669"/>
    <property type="project" value="UniProtKB-KW"/>
</dbReference>
<dbReference type="NCBIfam" id="NF010167">
    <property type="entry name" value="PRK13648.1"/>
    <property type="match status" value="2"/>
</dbReference>
<evidence type="ECO:0000256" key="7">
    <source>
        <dbReference type="ARBA" id="ARBA00022840"/>
    </source>
</evidence>
<keyword evidence="7" id="KW-0067">ATP-binding</keyword>
<evidence type="ECO:0000256" key="10">
    <source>
        <dbReference type="ARBA" id="ARBA00025157"/>
    </source>
</evidence>
<gene>
    <name evidence="12" type="ordered locus">Mpet_1217</name>
</gene>
<dbReference type="PANTHER" id="PTHR43553:SF23">
    <property type="entry name" value="ABC TRANSPORTER ATP-BINDING COMPONENT"/>
    <property type="match status" value="1"/>
</dbReference>
<evidence type="ECO:0000256" key="5">
    <source>
        <dbReference type="ARBA" id="ARBA00022737"/>
    </source>
</evidence>
<dbReference type="AlphaFoldDB" id="E1RDM5"/>
<dbReference type="STRING" id="679926.Mpet_1217"/>
<dbReference type="OrthoDB" id="35850at2157"/>
<comment type="subcellular location">
    <subcellularLocation>
        <location evidence="1">Cell membrane</location>
        <topology evidence="1">Peripheral membrane protein</topology>
    </subcellularLocation>
</comment>
<dbReference type="CDD" id="cd03225">
    <property type="entry name" value="ABC_cobalt_CbiO_domain1"/>
    <property type="match status" value="2"/>
</dbReference>
<feature type="domain" description="ABC transporter" evidence="11">
    <location>
        <begin position="270"/>
        <end position="492"/>
    </location>
</feature>
<keyword evidence="8" id="KW-1278">Translocase</keyword>
<sequence length="493" mass="53050">MPTDTGPAVRIRNLSYRYPGYNTAPSVALDSINFDIRYGEKVLVSGASGSGKSSLLRCINGIIPNSGRRGSEFSGEVFVAGMNTRSHSIAEISGTVGTVFQNPDQQIVTNSVKSEIAFGLENICTPTEEIGNRIGNITELMHIENLLDRETSDLSWGEKQKVAIASVLVMEPKIVVMDEPFSGLDPRSAASLGELLNTLNRRFNLTIVLAEHRTEQVSGLVGRVVKLEKGRITYDGPPEGTGSVPISKGTDYPFVRPAPSGRKEGFTPAIELAGASYTYPGSPSPAIDNISIAFYDSAITVLLGSNGSGKSTLSKHLNGILRPDSGRVCLFGEEVTEQGKESVTKKVGLVSQHADHQLFEESISGEFSFGPANIGVPEEEINRRVPKVLSALDLGHIDLNTPPLRLSAGEKQRIAIGSILVMETPVIVLDEPTLGLDNRLKDALAAELRRRAMKGGCIIVMTHDLEFASTLRPERVLVMENGRISRDSDKTGG</sequence>
<dbReference type="GO" id="GO:0042626">
    <property type="term" value="F:ATPase-coupled transmembrane transporter activity"/>
    <property type="evidence" value="ECO:0007669"/>
    <property type="project" value="TreeGrafter"/>
</dbReference>
<evidence type="ECO:0000256" key="2">
    <source>
        <dbReference type="ARBA" id="ARBA00005417"/>
    </source>
</evidence>
<dbReference type="PANTHER" id="PTHR43553">
    <property type="entry name" value="HEAVY METAL TRANSPORTER"/>
    <property type="match status" value="1"/>
</dbReference>